<evidence type="ECO:0000313" key="1">
    <source>
        <dbReference type="EMBL" id="SPF54546.1"/>
    </source>
</evidence>
<dbReference type="PROSITE" id="PS51257">
    <property type="entry name" value="PROKAR_LIPOPROTEIN"/>
    <property type="match status" value="1"/>
</dbReference>
<sequence>MHAKFFFLPYSPTTSPLAMACNGVYDFKAGVLEQPITSKTIIAASILPINSSLFSLIKYKNHIITLGSLTKSLLVQQMVANAPPSTVT</sequence>
<dbReference type="AlphaFoldDB" id="A0A2U3LRT6"/>
<protein>
    <submittedName>
        <fullName evidence="1">Uncharacterized protein</fullName>
    </submittedName>
</protein>
<gene>
    <name evidence="1" type="ORF">SBF1_7650004</name>
</gene>
<dbReference type="Proteomes" id="UP000238916">
    <property type="component" value="Unassembled WGS sequence"/>
</dbReference>
<proteinExistence type="predicted"/>
<organism evidence="1 2">
    <name type="scientific">Candidatus Desulfosporosinus infrequens</name>
    <dbReference type="NCBI Taxonomy" id="2043169"/>
    <lineage>
        <taxon>Bacteria</taxon>
        <taxon>Bacillati</taxon>
        <taxon>Bacillota</taxon>
        <taxon>Clostridia</taxon>
        <taxon>Eubacteriales</taxon>
        <taxon>Desulfitobacteriaceae</taxon>
        <taxon>Desulfosporosinus</taxon>
    </lineage>
</organism>
<name>A0A2U3LRT6_9FIRM</name>
<dbReference type="EMBL" id="OMOF01000740">
    <property type="protein sequence ID" value="SPF54546.1"/>
    <property type="molecule type" value="Genomic_DNA"/>
</dbReference>
<evidence type="ECO:0000313" key="2">
    <source>
        <dbReference type="Proteomes" id="UP000238916"/>
    </source>
</evidence>
<accession>A0A2U3LRT6</accession>
<reference evidence="2" key="1">
    <citation type="submission" date="2018-02" db="EMBL/GenBank/DDBJ databases">
        <authorList>
            <person name="Hausmann B."/>
        </authorList>
    </citation>
    <scope>NUCLEOTIDE SEQUENCE [LARGE SCALE GENOMIC DNA]</scope>
    <source>
        <strain evidence="2">Peat soil MAG SbF1</strain>
    </source>
</reference>